<dbReference type="Gene3D" id="2.60.40.3620">
    <property type="match status" value="3"/>
</dbReference>
<dbReference type="InterPro" id="IPR033408">
    <property type="entry name" value="SusF_N"/>
</dbReference>
<feature type="signal peptide" evidence="1">
    <location>
        <begin position="1"/>
        <end position="25"/>
    </location>
</feature>
<reference evidence="4" key="1">
    <citation type="submission" date="2019-04" db="EMBL/GenBank/DDBJ databases">
        <title>Evolution of Biomass-Degrading Anaerobic Consortia Revealed by Metagenomics.</title>
        <authorList>
            <person name="Peng X."/>
        </authorList>
    </citation>
    <scope>NUCLEOTIDE SEQUENCE</scope>
    <source>
        <strain evidence="4">SIG141</strain>
    </source>
</reference>
<keyword evidence="1" id="KW-0732">Signal</keyword>
<feature type="domain" description="SusF first starch specific CBM" evidence="3">
    <location>
        <begin position="166"/>
        <end position="280"/>
    </location>
</feature>
<evidence type="ECO:0000259" key="2">
    <source>
        <dbReference type="Pfam" id="PF17142"/>
    </source>
</evidence>
<dbReference type="Pfam" id="PF17142">
    <property type="entry name" value="SusF_N"/>
    <property type="match status" value="1"/>
</dbReference>
<evidence type="ECO:0000313" key="4">
    <source>
        <dbReference type="EMBL" id="MBE6265518.1"/>
    </source>
</evidence>
<feature type="domain" description="Outer membrane protein SusF N-terminal" evidence="2">
    <location>
        <begin position="27"/>
        <end position="159"/>
    </location>
</feature>
<protein>
    <submittedName>
        <fullName evidence="4">DUF5115 domain-containing protein</fullName>
    </submittedName>
</protein>
<proteinExistence type="predicted"/>
<dbReference type="Proteomes" id="UP000763088">
    <property type="component" value="Unassembled WGS sequence"/>
</dbReference>
<dbReference type="InterPro" id="IPR058976">
    <property type="entry name" value="CBM_1st_SusF"/>
</dbReference>
<dbReference type="Pfam" id="PF26120">
    <property type="entry name" value="CBM_1st_SusF"/>
    <property type="match status" value="1"/>
</dbReference>
<organism evidence="4 5">
    <name type="scientific">Xylanibacter ruminicola</name>
    <name type="common">Prevotella ruminicola</name>
    <dbReference type="NCBI Taxonomy" id="839"/>
    <lineage>
        <taxon>Bacteria</taxon>
        <taxon>Pseudomonadati</taxon>
        <taxon>Bacteroidota</taxon>
        <taxon>Bacteroidia</taxon>
        <taxon>Bacteroidales</taxon>
        <taxon>Prevotellaceae</taxon>
        <taxon>Xylanibacter</taxon>
    </lineage>
</organism>
<comment type="caution">
    <text evidence="4">The sequence shown here is derived from an EMBL/GenBank/DDBJ whole genome shotgun (WGS) entry which is preliminary data.</text>
</comment>
<evidence type="ECO:0000313" key="5">
    <source>
        <dbReference type="Proteomes" id="UP000763088"/>
    </source>
</evidence>
<dbReference type="EMBL" id="SUYD01000003">
    <property type="protein sequence ID" value="MBE6265518.1"/>
    <property type="molecule type" value="Genomic_DNA"/>
</dbReference>
<accession>A0A928GI24</accession>
<feature type="chain" id="PRO_5036697007" evidence="1">
    <location>
        <begin position="26"/>
        <end position="495"/>
    </location>
</feature>
<sequence length="495" mass="53668">MINKMNHMKKHILFGGMLLCAAAFTACTEDFTDWASPQSNAQGENEPAYAINFGAGSQANIVMDNATENVQIVSLTSSSDAVSSYKLKSITVNGISISGEIDGNGVYVNAAKLDSIIEATTFDRSATPHAIEVKTEVAARLSSGEAVPAEGVTSATLTPYSNVPEKDPKGYAMLGQWQGWNPSAPTWMTEVEPGVYQAVVTTTDDGDNWFKFYKGSGFDDADFSWDAVALGCAVNGDASSPNLLCWEGDPRFGGFQTPVINGASTWTVTLDMNKLYYKFERLESIYYLIGNPQGWTPNDITCLIYPLGNNQYSYTTKFTNQWDLKFFEVKYANAGDDVWNNVWGGENGSTAASGDLIFGSDAGAIGPNENGGWYTFTIDMNAMKYSWTAIDEPSAEYTNISLIGDFNGWAADVDLTALDKAPHNWYVRAAIPSDGGLKFRANHDWALSWGANFDISESYGGTSTSDNGPNINVPAGTYDFYFNDITGQFAIVAVE</sequence>
<dbReference type="AlphaFoldDB" id="A0A928GI24"/>
<dbReference type="Gene3D" id="2.60.40.3640">
    <property type="match status" value="1"/>
</dbReference>
<name>A0A928GI24_XYLRU</name>
<dbReference type="PROSITE" id="PS51257">
    <property type="entry name" value="PROKAR_LIPOPROTEIN"/>
    <property type="match status" value="1"/>
</dbReference>
<evidence type="ECO:0000259" key="3">
    <source>
        <dbReference type="Pfam" id="PF26120"/>
    </source>
</evidence>
<gene>
    <name evidence="4" type="ORF">E7102_03455</name>
</gene>
<evidence type="ECO:0000256" key="1">
    <source>
        <dbReference type="SAM" id="SignalP"/>
    </source>
</evidence>